<comment type="caution">
    <text evidence="1">The sequence shown here is derived from an EMBL/GenBank/DDBJ whole genome shotgun (WGS) entry which is preliminary data.</text>
</comment>
<evidence type="ECO:0000313" key="1">
    <source>
        <dbReference type="EMBL" id="MBW4544507.1"/>
    </source>
</evidence>
<protein>
    <submittedName>
        <fullName evidence="1">Uncharacterized protein</fullName>
    </submittedName>
</protein>
<proteinExistence type="predicted"/>
<evidence type="ECO:0000313" key="2">
    <source>
        <dbReference type="Proteomes" id="UP000753908"/>
    </source>
</evidence>
<dbReference type="EMBL" id="JAHHIF010000009">
    <property type="protein sequence ID" value="MBW4544507.1"/>
    <property type="molecule type" value="Genomic_DNA"/>
</dbReference>
<sequence length="62" mass="6793">MLSGIYSVKFSSNLGDLGLGIAVFDKGKINGGDLTYLYRGKYNIMATSKLVNPRHEGDALRR</sequence>
<name>A0A951PJ99_9CYAN</name>
<organism evidence="1 2">
    <name type="scientific">Symplocastrum torsivum CPER-KK1</name>
    <dbReference type="NCBI Taxonomy" id="450513"/>
    <lineage>
        <taxon>Bacteria</taxon>
        <taxon>Bacillati</taxon>
        <taxon>Cyanobacteriota</taxon>
        <taxon>Cyanophyceae</taxon>
        <taxon>Oscillatoriophycideae</taxon>
        <taxon>Oscillatoriales</taxon>
        <taxon>Microcoleaceae</taxon>
        <taxon>Symplocastrum</taxon>
    </lineage>
</organism>
<gene>
    <name evidence="1" type="ORF">KME25_08695</name>
</gene>
<dbReference type="Proteomes" id="UP000753908">
    <property type="component" value="Unassembled WGS sequence"/>
</dbReference>
<dbReference type="AlphaFoldDB" id="A0A951PJ99"/>
<accession>A0A951PJ99</accession>
<dbReference type="Gene3D" id="2.40.128.380">
    <property type="entry name" value="T3SS negative regulator GrlR"/>
    <property type="match status" value="1"/>
</dbReference>
<reference evidence="1" key="2">
    <citation type="journal article" date="2022" name="Microbiol. Resour. Announc.">
        <title>Metagenome Sequencing to Explore Phylogenomics of Terrestrial Cyanobacteria.</title>
        <authorList>
            <person name="Ward R.D."/>
            <person name="Stajich J.E."/>
            <person name="Johansen J.R."/>
            <person name="Huntemann M."/>
            <person name="Clum A."/>
            <person name="Foster B."/>
            <person name="Foster B."/>
            <person name="Roux S."/>
            <person name="Palaniappan K."/>
            <person name="Varghese N."/>
            <person name="Mukherjee S."/>
            <person name="Reddy T.B.K."/>
            <person name="Daum C."/>
            <person name="Copeland A."/>
            <person name="Chen I.A."/>
            <person name="Ivanova N.N."/>
            <person name="Kyrpides N.C."/>
            <person name="Shapiro N."/>
            <person name="Eloe-Fadrosh E.A."/>
            <person name="Pietrasiak N."/>
        </authorList>
    </citation>
    <scope>NUCLEOTIDE SEQUENCE</scope>
    <source>
        <strain evidence="1">CPER-KK1</strain>
    </source>
</reference>
<reference evidence="1" key="1">
    <citation type="submission" date="2021-05" db="EMBL/GenBank/DDBJ databases">
        <authorList>
            <person name="Pietrasiak N."/>
            <person name="Ward R."/>
            <person name="Stajich J.E."/>
            <person name="Kurbessoian T."/>
        </authorList>
    </citation>
    <scope>NUCLEOTIDE SEQUENCE</scope>
    <source>
        <strain evidence="1">CPER-KK1</strain>
    </source>
</reference>
<dbReference type="InterPro" id="IPR043019">
    <property type="entry name" value="GrlR_sf"/>
</dbReference>